<dbReference type="EMBL" id="JARQZJ010000073">
    <property type="protein sequence ID" value="KAK9882243.1"/>
    <property type="molecule type" value="Genomic_DNA"/>
</dbReference>
<protein>
    <submittedName>
        <fullName evidence="1">Uncharacterized protein</fullName>
    </submittedName>
</protein>
<comment type="caution">
    <text evidence="1">The sequence shown here is derived from an EMBL/GenBank/DDBJ whole genome shotgun (WGS) entry which is preliminary data.</text>
</comment>
<evidence type="ECO:0000313" key="2">
    <source>
        <dbReference type="Proteomes" id="UP001431783"/>
    </source>
</evidence>
<name>A0AAW1UNZ4_9CUCU</name>
<dbReference type="AlphaFoldDB" id="A0AAW1UNZ4"/>
<proteinExistence type="predicted"/>
<dbReference type="Proteomes" id="UP001431783">
    <property type="component" value="Unassembled WGS sequence"/>
</dbReference>
<gene>
    <name evidence="1" type="ORF">WA026_019759</name>
</gene>
<evidence type="ECO:0000313" key="1">
    <source>
        <dbReference type="EMBL" id="KAK9882243.1"/>
    </source>
</evidence>
<sequence>MHIRDEEPSLYNTRFFGLPKIKSSIQQYPLLLTLDAPFDPPKTGREEEDTLYWPHKLSYRSRTAKDELNEQQISNEYQQPE</sequence>
<accession>A0AAW1UNZ4</accession>
<reference evidence="1 2" key="1">
    <citation type="submission" date="2023-03" db="EMBL/GenBank/DDBJ databases">
        <title>Genome insight into feeding habits of ladybird beetles.</title>
        <authorList>
            <person name="Li H.-S."/>
            <person name="Huang Y.-H."/>
            <person name="Pang H."/>
        </authorList>
    </citation>
    <scope>NUCLEOTIDE SEQUENCE [LARGE SCALE GENOMIC DNA]</scope>
    <source>
        <strain evidence="1">SYSU_2023b</strain>
        <tissue evidence="1">Whole body</tissue>
    </source>
</reference>
<organism evidence="1 2">
    <name type="scientific">Henosepilachna vigintioctopunctata</name>
    <dbReference type="NCBI Taxonomy" id="420089"/>
    <lineage>
        <taxon>Eukaryota</taxon>
        <taxon>Metazoa</taxon>
        <taxon>Ecdysozoa</taxon>
        <taxon>Arthropoda</taxon>
        <taxon>Hexapoda</taxon>
        <taxon>Insecta</taxon>
        <taxon>Pterygota</taxon>
        <taxon>Neoptera</taxon>
        <taxon>Endopterygota</taxon>
        <taxon>Coleoptera</taxon>
        <taxon>Polyphaga</taxon>
        <taxon>Cucujiformia</taxon>
        <taxon>Coccinelloidea</taxon>
        <taxon>Coccinellidae</taxon>
        <taxon>Epilachninae</taxon>
        <taxon>Epilachnini</taxon>
        <taxon>Henosepilachna</taxon>
    </lineage>
</organism>
<keyword evidence="2" id="KW-1185">Reference proteome</keyword>